<sequence length="456" mass="48652">MRVHILGICGTFMGGVALLARDLGYAVSGSDAAAWPPMSDILVQADITVHSGYSIEHLEPPPDAAIIGNALTRGNPAIEYILDRGINFSSGPEWLAANVLKNRCPVAISGTHGKTTTAAMTAWALELSGFAPGFLIGGAPCFSERSARLGTGSPFVVEADEYDTAFFDKRAKVVHYRPRVLTINNLEYDHADIYPNLESIATQLHHAVRTVPPSGRVLVNGDDPNIDLVLRQGCWSNLEKVGTGADNDWRICIQGDKKSAQLTYQGSDQGEINLPQPGLHNMRNAAMAVAAANAVGVCAPTALQALKRFPGVKRRLELRGSAAQVDVIDDFAHHPSAIQATLEALREANPQARIVAVLEPRSRTMQQGVHRDRLATSLEQADLAFVLSPTELTWSVADALAPLGEKVTLASSTSALCTQVLAQARPGDKVVIMSNGDFGGIHEQILGGLQAQDGQK</sequence>
<dbReference type="Gene3D" id="3.40.50.720">
    <property type="entry name" value="NAD(P)-binding Rossmann-like Domain"/>
    <property type="match status" value="1"/>
</dbReference>
<dbReference type="Gene3D" id="3.90.190.20">
    <property type="entry name" value="Mur ligase, C-terminal domain"/>
    <property type="match status" value="1"/>
</dbReference>
<dbReference type="InterPro" id="IPR036615">
    <property type="entry name" value="Mur_ligase_C_dom_sf"/>
</dbReference>
<evidence type="ECO:0000256" key="7">
    <source>
        <dbReference type="ARBA" id="ARBA00023306"/>
    </source>
</evidence>
<keyword evidence="5 9" id="KW-0133">Cell shape</keyword>
<dbReference type="Pfam" id="PF01225">
    <property type="entry name" value="Mur_ligase"/>
    <property type="match status" value="1"/>
</dbReference>
<dbReference type="InterPro" id="IPR050061">
    <property type="entry name" value="MurCDEF_pg_biosynth"/>
</dbReference>
<dbReference type="InterPro" id="IPR013221">
    <property type="entry name" value="Mur_ligase_cen"/>
</dbReference>
<proteinExistence type="inferred from homology"/>
<keyword evidence="6 9" id="KW-0573">Peptidoglycan synthesis</keyword>
<dbReference type="GO" id="GO:0009252">
    <property type="term" value="P:peptidoglycan biosynthetic process"/>
    <property type="evidence" value="ECO:0007669"/>
    <property type="project" value="UniProtKB-UniRule"/>
</dbReference>
<reference evidence="13" key="1">
    <citation type="submission" date="2016-02" db="EMBL/GenBank/DDBJ databases">
        <title>Halorhodospira halochloris DSM-1059 complete genome, version 2.</title>
        <authorList>
            <person name="Tsukatani Y."/>
        </authorList>
    </citation>
    <scope>NUCLEOTIDE SEQUENCE</scope>
    <source>
        <strain evidence="13">DSM 1059</strain>
    </source>
</reference>
<evidence type="ECO:0000313" key="14">
    <source>
        <dbReference type="Proteomes" id="UP000218890"/>
    </source>
</evidence>
<dbReference type="GO" id="GO:0051301">
    <property type="term" value="P:cell division"/>
    <property type="evidence" value="ECO:0007669"/>
    <property type="project" value="UniProtKB-KW"/>
</dbReference>
<dbReference type="GO" id="GO:0071555">
    <property type="term" value="P:cell wall organization"/>
    <property type="evidence" value="ECO:0007669"/>
    <property type="project" value="UniProtKB-KW"/>
</dbReference>
<evidence type="ECO:0000256" key="5">
    <source>
        <dbReference type="ARBA" id="ARBA00022960"/>
    </source>
</evidence>
<evidence type="ECO:0000259" key="11">
    <source>
        <dbReference type="Pfam" id="PF02875"/>
    </source>
</evidence>
<keyword evidence="2 9" id="KW-0132">Cell division</keyword>
<keyword evidence="1 9" id="KW-0436">Ligase</keyword>
<dbReference type="InterPro" id="IPR000713">
    <property type="entry name" value="Mur_ligase_N"/>
</dbReference>
<dbReference type="SUPFAM" id="SSF53623">
    <property type="entry name" value="MurD-like peptide ligases, catalytic domain"/>
    <property type="match status" value="1"/>
</dbReference>
<accession>A0A0X8XAF5</accession>
<dbReference type="AlphaFoldDB" id="A0A0X8XAF5"/>
<dbReference type="KEGG" id="hhk:HH1059_17110"/>
<comment type="similarity">
    <text evidence="9">Belongs to the MurCDEF family. Mpl subfamily.</text>
</comment>
<evidence type="ECO:0000256" key="4">
    <source>
        <dbReference type="ARBA" id="ARBA00022840"/>
    </source>
</evidence>
<keyword evidence="14" id="KW-1185">Reference proteome</keyword>
<dbReference type="Pfam" id="PF08245">
    <property type="entry name" value="Mur_ligase_M"/>
    <property type="match status" value="1"/>
</dbReference>
<gene>
    <name evidence="9 13" type="primary">mpl</name>
    <name evidence="13" type="ORF">HH1059_17110</name>
</gene>
<dbReference type="OrthoDB" id="9804126at2"/>
<comment type="catalytic activity">
    <reaction evidence="9">
        <text>UDP-N-acetyl-alpha-D-muramate + L-alanyl-gamma-D-glutamyl-meso-2,6-diaminopimelate + ATP = UDP-N-acetyl-alpha-D-muramoyl-L-alanyl-gamma-D-glutamyl-meso-2,6-diaminopimelate + ADP + phosphate + H(+)</text>
        <dbReference type="Rhea" id="RHEA:29563"/>
        <dbReference type="ChEBI" id="CHEBI:15378"/>
        <dbReference type="ChEBI" id="CHEBI:30616"/>
        <dbReference type="ChEBI" id="CHEBI:43474"/>
        <dbReference type="ChEBI" id="CHEBI:61401"/>
        <dbReference type="ChEBI" id="CHEBI:70757"/>
        <dbReference type="ChEBI" id="CHEBI:83905"/>
        <dbReference type="ChEBI" id="CHEBI:456216"/>
        <dbReference type="EC" id="6.3.2.45"/>
    </reaction>
</comment>
<comment type="function">
    <text evidence="9">Reutilizes the intact tripeptide L-alanyl-gamma-D-glutamyl-meso-diaminopimelate by linking it to UDP-N-acetylmuramate.</text>
</comment>
<evidence type="ECO:0000256" key="2">
    <source>
        <dbReference type="ARBA" id="ARBA00022618"/>
    </source>
</evidence>
<evidence type="ECO:0000313" key="13">
    <source>
        <dbReference type="EMBL" id="BAU58424.1"/>
    </source>
</evidence>
<dbReference type="InterPro" id="IPR036565">
    <property type="entry name" value="Mur-like_cat_sf"/>
</dbReference>
<evidence type="ECO:0000259" key="12">
    <source>
        <dbReference type="Pfam" id="PF08245"/>
    </source>
</evidence>
<feature type="domain" description="Mur ligase central" evidence="12">
    <location>
        <begin position="108"/>
        <end position="292"/>
    </location>
</feature>
<protein>
    <recommendedName>
        <fullName evidence="9">UDP-N-acetylmuramate--L-alanyl-gamma-D-glutamyl-meso-2,6-diaminoheptandioate ligase</fullName>
        <ecNumber evidence="9">6.3.2.45</ecNumber>
    </recommendedName>
    <alternativeName>
        <fullName evidence="9">Murein peptide ligase</fullName>
    </alternativeName>
    <alternativeName>
        <fullName evidence="9">UDP-N-acetylmuramate:L-alanyl-gamma-D-glutamyl-meso-diaminopimelate ligase</fullName>
    </alternativeName>
</protein>
<evidence type="ECO:0000256" key="1">
    <source>
        <dbReference type="ARBA" id="ARBA00022598"/>
    </source>
</evidence>
<dbReference type="Gene3D" id="3.40.1190.10">
    <property type="entry name" value="Mur-like, catalytic domain"/>
    <property type="match status" value="1"/>
</dbReference>
<dbReference type="UniPathway" id="UPA00544"/>
<feature type="binding site" evidence="9">
    <location>
        <begin position="110"/>
        <end position="116"/>
    </location>
    <ligand>
        <name>ATP</name>
        <dbReference type="ChEBI" id="CHEBI:30616"/>
    </ligand>
</feature>
<feature type="domain" description="Mur ligase N-terminal catalytic" evidence="10">
    <location>
        <begin position="3"/>
        <end position="97"/>
    </location>
</feature>
<dbReference type="SUPFAM" id="SSF53244">
    <property type="entry name" value="MurD-like peptide ligases, peptide-binding domain"/>
    <property type="match status" value="1"/>
</dbReference>
<evidence type="ECO:0000256" key="6">
    <source>
        <dbReference type="ARBA" id="ARBA00022984"/>
    </source>
</evidence>
<comment type="cofactor">
    <cofactor evidence="9">
        <name>Mg(2+)</name>
        <dbReference type="ChEBI" id="CHEBI:18420"/>
    </cofactor>
</comment>
<keyword evidence="3 9" id="KW-0547">Nucleotide-binding</keyword>
<organism evidence="13 14">
    <name type="scientific">Halorhodospira halochloris</name>
    <name type="common">Ectothiorhodospira halochloris</name>
    <dbReference type="NCBI Taxonomy" id="1052"/>
    <lineage>
        <taxon>Bacteria</taxon>
        <taxon>Pseudomonadati</taxon>
        <taxon>Pseudomonadota</taxon>
        <taxon>Gammaproteobacteria</taxon>
        <taxon>Chromatiales</taxon>
        <taxon>Ectothiorhodospiraceae</taxon>
        <taxon>Halorhodospira</taxon>
    </lineage>
</organism>
<keyword evidence="7 9" id="KW-0131">Cell cycle</keyword>
<keyword evidence="9" id="KW-0460">Magnesium</keyword>
<dbReference type="GO" id="GO:0009254">
    <property type="term" value="P:peptidoglycan turnover"/>
    <property type="evidence" value="ECO:0007669"/>
    <property type="project" value="UniProtKB-UniRule"/>
</dbReference>
<dbReference type="SUPFAM" id="SSF51984">
    <property type="entry name" value="MurCD N-terminal domain"/>
    <property type="match status" value="1"/>
</dbReference>
<dbReference type="HAMAP" id="MF_02020">
    <property type="entry name" value="Mpl"/>
    <property type="match status" value="1"/>
</dbReference>
<dbReference type="GO" id="GO:0008360">
    <property type="term" value="P:regulation of cell shape"/>
    <property type="evidence" value="ECO:0007669"/>
    <property type="project" value="UniProtKB-KW"/>
</dbReference>
<dbReference type="NCBIfam" id="TIGR01081">
    <property type="entry name" value="mpl"/>
    <property type="match status" value="1"/>
</dbReference>
<dbReference type="InterPro" id="IPR005757">
    <property type="entry name" value="Mpl"/>
</dbReference>
<feature type="domain" description="Mur ligase C-terminal" evidence="11">
    <location>
        <begin position="314"/>
        <end position="436"/>
    </location>
</feature>
<evidence type="ECO:0000256" key="9">
    <source>
        <dbReference type="HAMAP-Rule" id="MF_02020"/>
    </source>
</evidence>
<name>A0A0X8XAF5_HALHR</name>
<dbReference type="EC" id="6.3.2.45" evidence="9"/>
<dbReference type="Pfam" id="PF02875">
    <property type="entry name" value="Mur_ligase_C"/>
    <property type="match status" value="1"/>
</dbReference>
<keyword evidence="4 9" id="KW-0067">ATP-binding</keyword>
<dbReference type="GO" id="GO:0106418">
    <property type="term" value="F:UDP-N-acetylmuramate-L-alanyl-gamma-D-glutamyl-meso-2,6-diaminoheptanedioate ligase activity"/>
    <property type="evidence" value="ECO:0007669"/>
    <property type="project" value="UniProtKB-EC"/>
</dbReference>
<evidence type="ECO:0000256" key="8">
    <source>
        <dbReference type="ARBA" id="ARBA00023316"/>
    </source>
</evidence>
<dbReference type="PANTHER" id="PTHR43445:SF5">
    <property type="entry name" value="UDP-N-ACETYLMURAMATE--L-ALANYL-GAMMA-D-GLUTAMYL-MESO-2,6-DIAMINOHEPTANDIOATE LIGASE"/>
    <property type="match status" value="1"/>
</dbReference>
<comment type="pathway">
    <text evidence="9">Cell wall biogenesis; peptidoglycan recycling.</text>
</comment>
<dbReference type="InterPro" id="IPR004101">
    <property type="entry name" value="Mur_ligase_C"/>
</dbReference>
<evidence type="ECO:0000256" key="3">
    <source>
        <dbReference type="ARBA" id="ARBA00022741"/>
    </source>
</evidence>
<evidence type="ECO:0000259" key="10">
    <source>
        <dbReference type="Pfam" id="PF01225"/>
    </source>
</evidence>
<dbReference type="EMBL" id="AP017372">
    <property type="protein sequence ID" value="BAU58424.1"/>
    <property type="molecule type" value="Genomic_DNA"/>
</dbReference>
<dbReference type="RefSeq" id="WP_096409790.1">
    <property type="nucleotide sequence ID" value="NZ_AP017372.2"/>
</dbReference>
<dbReference type="Proteomes" id="UP000218890">
    <property type="component" value="Chromosome"/>
</dbReference>
<dbReference type="GO" id="GO:0005524">
    <property type="term" value="F:ATP binding"/>
    <property type="evidence" value="ECO:0007669"/>
    <property type="project" value="UniProtKB-UniRule"/>
</dbReference>
<dbReference type="PANTHER" id="PTHR43445">
    <property type="entry name" value="UDP-N-ACETYLMURAMATE--L-ALANINE LIGASE-RELATED"/>
    <property type="match status" value="1"/>
</dbReference>
<keyword evidence="8 9" id="KW-0961">Cell wall biogenesis/degradation</keyword>